<gene>
    <name evidence="1" type="ORF">F5891DRAFT_947122</name>
</gene>
<feature type="non-terminal residue" evidence="1">
    <location>
        <position position="1"/>
    </location>
</feature>
<name>A0AAD4HPE5_9AGAM</name>
<dbReference type="RefSeq" id="XP_041229291.1">
    <property type="nucleotide sequence ID" value="XM_041374717.1"/>
</dbReference>
<dbReference type="EMBL" id="JABBWK010000012">
    <property type="protein sequence ID" value="KAG1903716.1"/>
    <property type="molecule type" value="Genomic_DNA"/>
</dbReference>
<dbReference type="Proteomes" id="UP001195769">
    <property type="component" value="Unassembled WGS sequence"/>
</dbReference>
<dbReference type="GeneID" id="64669015"/>
<accession>A0AAD4HPE5</accession>
<proteinExistence type="predicted"/>
<reference evidence="1" key="1">
    <citation type="journal article" date="2020" name="New Phytol.">
        <title>Comparative genomics reveals dynamic genome evolution in host specialist ectomycorrhizal fungi.</title>
        <authorList>
            <person name="Lofgren L.A."/>
            <person name="Nguyen N.H."/>
            <person name="Vilgalys R."/>
            <person name="Ruytinx J."/>
            <person name="Liao H.L."/>
            <person name="Branco S."/>
            <person name="Kuo A."/>
            <person name="LaButti K."/>
            <person name="Lipzen A."/>
            <person name="Andreopoulos W."/>
            <person name="Pangilinan J."/>
            <person name="Riley R."/>
            <person name="Hundley H."/>
            <person name="Na H."/>
            <person name="Barry K."/>
            <person name="Grigoriev I.V."/>
            <person name="Stajich J.E."/>
            <person name="Kennedy P.G."/>
        </authorList>
    </citation>
    <scope>NUCLEOTIDE SEQUENCE</scope>
    <source>
        <strain evidence="1">FC203</strain>
    </source>
</reference>
<comment type="caution">
    <text evidence="1">The sequence shown here is derived from an EMBL/GenBank/DDBJ whole genome shotgun (WGS) entry which is preliminary data.</text>
</comment>
<dbReference type="InterPro" id="IPR036188">
    <property type="entry name" value="FAD/NAD-bd_sf"/>
</dbReference>
<evidence type="ECO:0000313" key="2">
    <source>
        <dbReference type="Proteomes" id="UP001195769"/>
    </source>
</evidence>
<protein>
    <submittedName>
        <fullName evidence="1">Uncharacterized protein</fullName>
    </submittedName>
</protein>
<dbReference type="AlphaFoldDB" id="A0AAD4HPE5"/>
<evidence type="ECO:0000313" key="1">
    <source>
        <dbReference type="EMBL" id="KAG1903716.1"/>
    </source>
</evidence>
<organism evidence="1 2">
    <name type="scientific">Suillus fuscotomentosus</name>
    <dbReference type="NCBI Taxonomy" id="1912939"/>
    <lineage>
        <taxon>Eukaryota</taxon>
        <taxon>Fungi</taxon>
        <taxon>Dikarya</taxon>
        <taxon>Basidiomycota</taxon>
        <taxon>Agaricomycotina</taxon>
        <taxon>Agaricomycetes</taxon>
        <taxon>Agaricomycetidae</taxon>
        <taxon>Boletales</taxon>
        <taxon>Suillineae</taxon>
        <taxon>Suillaceae</taxon>
        <taxon>Suillus</taxon>
    </lineage>
</organism>
<keyword evidence="2" id="KW-1185">Reference proteome</keyword>
<sequence length="133" mass="15062">CHTMTPHFGAGAGQAIEVDYVISLCTRNAFVLGRLLAHPLTTSDNLPAALKAYQEVHLPFAQFVARESGRRGRMWDFELSSTVRGEVQEELKIQKEKLLAQWEWEGKDRPVAEWLEAERKLQESIGVTNKLLT</sequence>
<dbReference type="Gene3D" id="3.50.50.60">
    <property type="entry name" value="FAD/NAD(P)-binding domain"/>
    <property type="match status" value="1"/>
</dbReference>